<reference evidence="2 3" key="1">
    <citation type="submission" date="2019-10" db="EMBL/GenBank/DDBJ databases">
        <title>Two novel species isolated from a subtropical stream in China.</title>
        <authorList>
            <person name="Lu H."/>
        </authorList>
    </citation>
    <scope>NUCLEOTIDE SEQUENCE [LARGE SCALE GENOMIC DNA]</scope>
    <source>
        <strain evidence="2 3">FT29W</strain>
    </source>
</reference>
<dbReference type="Pfam" id="PF08240">
    <property type="entry name" value="ADH_N"/>
    <property type="match status" value="1"/>
</dbReference>
<dbReference type="SUPFAM" id="SSF50129">
    <property type="entry name" value="GroES-like"/>
    <property type="match status" value="1"/>
</dbReference>
<dbReference type="Gene3D" id="3.40.50.720">
    <property type="entry name" value="NAD(P)-binding Rossmann-like Domain"/>
    <property type="match status" value="1"/>
</dbReference>
<dbReference type="Gene3D" id="3.90.180.10">
    <property type="entry name" value="Medium-chain alcohol dehydrogenases, catalytic domain"/>
    <property type="match status" value="1"/>
</dbReference>
<dbReference type="RefSeq" id="WP_152838445.1">
    <property type="nucleotide sequence ID" value="NZ_WHUG01000004.1"/>
</dbReference>
<dbReference type="EMBL" id="WHUG01000004">
    <property type="protein sequence ID" value="MQA39169.1"/>
    <property type="molecule type" value="Genomic_DNA"/>
</dbReference>
<dbReference type="SUPFAM" id="SSF51735">
    <property type="entry name" value="NAD(P)-binding Rossmann-fold domains"/>
    <property type="match status" value="1"/>
</dbReference>
<dbReference type="PANTHER" id="PTHR11695">
    <property type="entry name" value="ALCOHOL DEHYDROGENASE RELATED"/>
    <property type="match status" value="1"/>
</dbReference>
<comment type="caution">
    <text evidence="2">The sequence shown here is derived from an EMBL/GenBank/DDBJ whole genome shotgun (WGS) entry which is preliminary data.</text>
</comment>
<evidence type="ECO:0000313" key="2">
    <source>
        <dbReference type="EMBL" id="MQA39169.1"/>
    </source>
</evidence>
<name>A0A6A7N278_9BURK</name>
<organism evidence="2 3">
    <name type="scientific">Rugamonas aquatica</name>
    <dbReference type="NCBI Taxonomy" id="2743357"/>
    <lineage>
        <taxon>Bacteria</taxon>
        <taxon>Pseudomonadati</taxon>
        <taxon>Pseudomonadota</taxon>
        <taxon>Betaproteobacteria</taxon>
        <taxon>Burkholderiales</taxon>
        <taxon>Oxalobacteraceae</taxon>
        <taxon>Telluria group</taxon>
        <taxon>Rugamonas</taxon>
    </lineage>
</organism>
<accession>A0A6A7N278</accession>
<dbReference type="InterPro" id="IPR013154">
    <property type="entry name" value="ADH-like_N"/>
</dbReference>
<dbReference type="InterPro" id="IPR050700">
    <property type="entry name" value="YIM1/Zinc_Alcohol_DH_Fams"/>
</dbReference>
<gene>
    <name evidence="2" type="ORF">GEV02_13515</name>
</gene>
<dbReference type="Pfam" id="PF13602">
    <property type="entry name" value="ADH_zinc_N_2"/>
    <property type="match status" value="1"/>
</dbReference>
<feature type="domain" description="Enoyl reductase (ER)" evidence="1">
    <location>
        <begin position="14"/>
        <end position="329"/>
    </location>
</feature>
<dbReference type="PANTHER" id="PTHR11695:SF294">
    <property type="entry name" value="RETICULON-4-INTERACTING PROTEIN 1, MITOCHONDRIAL"/>
    <property type="match status" value="1"/>
</dbReference>
<dbReference type="InterPro" id="IPR020843">
    <property type="entry name" value="ER"/>
</dbReference>
<evidence type="ECO:0000259" key="1">
    <source>
        <dbReference type="SMART" id="SM00829"/>
    </source>
</evidence>
<sequence length="334" mass="33880">MNTMQAVVLNAFGAPLSDMQIARPVAAAGQVLVRVIASGVNPLDTKIAAGKADHARAQLPAVLGIDIAGIVESVGEGVQGYTRGDRVFGMTGGIGGVQGSLAQYAAVDADLLAHVPEQMSMREAAAMPLIFITAWEGLVDRARVGAGMKVLVHGGAGGVGHMAVQLAVALGATVYATGSAGQRTAIENMGATFIDYQSTSVEQYVEQHTGGEGYDVVYDTVGGATLDASFRAARQYGGHVVSCLGWGTHALAPLSFRAATYSGVFTLLPLLSGKGRAHHGAIMLQAGALAAAGKLKVALDAGVYTLDAASVTAAHTALTEGTARGKVVVQVAEG</sequence>
<dbReference type="CDD" id="cd08272">
    <property type="entry name" value="MDR6"/>
    <property type="match status" value="1"/>
</dbReference>
<evidence type="ECO:0000313" key="3">
    <source>
        <dbReference type="Proteomes" id="UP000440498"/>
    </source>
</evidence>
<dbReference type="GO" id="GO:0016491">
    <property type="term" value="F:oxidoreductase activity"/>
    <property type="evidence" value="ECO:0007669"/>
    <property type="project" value="InterPro"/>
</dbReference>
<dbReference type="AlphaFoldDB" id="A0A6A7N278"/>
<dbReference type="InterPro" id="IPR011032">
    <property type="entry name" value="GroES-like_sf"/>
</dbReference>
<dbReference type="SMART" id="SM00829">
    <property type="entry name" value="PKS_ER"/>
    <property type="match status" value="1"/>
</dbReference>
<protein>
    <submittedName>
        <fullName evidence="2">Zinc-binding dehydrogenase</fullName>
    </submittedName>
</protein>
<dbReference type="Proteomes" id="UP000440498">
    <property type="component" value="Unassembled WGS sequence"/>
</dbReference>
<proteinExistence type="predicted"/>
<keyword evidence="3" id="KW-1185">Reference proteome</keyword>
<dbReference type="InterPro" id="IPR036291">
    <property type="entry name" value="NAD(P)-bd_dom_sf"/>
</dbReference>